<dbReference type="Gene3D" id="3.30.50.10">
    <property type="entry name" value="Erythroid Transcription Factor GATA-1, subunit A"/>
    <property type="match status" value="1"/>
</dbReference>
<keyword evidence="3" id="KW-0539">Nucleus</keyword>
<gene>
    <name evidence="4" type="ORF">MENT_LOCUS37474</name>
</gene>
<protein>
    <submittedName>
        <fullName evidence="4">Uncharacterized protein</fullName>
    </submittedName>
</protein>
<name>A0A6V7WDJ4_MELEN</name>
<evidence type="ECO:0000313" key="4">
    <source>
        <dbReference type="EMBL" id="CAD2185071.1"/>
    </source>
</evidence>
<comment type="caution">
    <text evidence="4">The sequence shown here is derived from an EMBL/GenBank/DDBJ whole genome shotgun (WGS) entry which is preliminary data.</text>
</comment>
<evidence type="ECO:0000313" key="5">
    <source>
        <dbReference type="Proteomes" id="UP000580250"/>
    </source>
</evidence>
<dbReference type="Proteomes" id="UP000580250">
    <property type="component" value="Unassembled WGS sequence"/>
</dbReference>
<dbReference type="GO" id="GO:0008270">
    <property type="term" value="F:zinc ion binding"/>
    <property type="evidence" value="ECO:0007669"/>
    <property type="project" value="InterPro"/>
</dbReference>
<proteinExistence type="predicted"/>
<organism evidence="4 5">
    <name type="scientific">Meloidogyne enterolobii</name>
    <name type="common">Root-knot nematode worm</name>
    <name type="synonym">Meloidogyne mayaguensis</name>
    <dbReference type="NCBI Taxonomy" id="390850"/>
    <lineage>
        <taxon>Eukaryota</taxon>
        <taxon>Metazoa</taxon>
        <taxon>Ecdysozoa</taxon>
        <taxon>Nematoda</taxon>
        <taxon>Chromadorea</taxon>
        <taxon>Rhabditida</taxon>
        <taxon>Tylenchina</taxon>
        <taxon>Tylenchomorpha</taxon>
        <taxon>Tylenchoidea</taxon>
        <taxon>Meloidogynidae</taxon>
        <taxon>Meloidogyninae</taxon>
        <taxon>Meloidogyne</taxon>
    </lineage>
</organism>
<evidence type="ECO:0000256" key="2">
    <source>
        <dbReference type="ARBA" id="ARBA00023163"/>
    </source>
</evidence>
<dbReference type="OrthoDB" id="5597699at2759"/>
<evidence type="ECO:0000256" key="1">
    <source>
        <dbReference type="ARBA" id="ARBA00023015"/>
    </source>
</evidence>
<sequence length="59" mass="6953">MKQEGSFYKTKMRITNDRKCITCGATKTSNWYNHAKPVQYICAACYMKELRINKKTNKN</sequence>
<keyword evidence="1" id="KW-0805">Transcription regulation</keyword>
<keyword evidence="2" id="KW-0804">Transcription</keyword>
<dbReference type="GO" id="GO:0006355">
    <property type="term" value="P:regulation of DNA-templated transcription"/>
    <property type="evidence" value="ECO:0007669"/>
    <property type="project" value="InterPro"/>
</dbReference>
<accession>A0A6V7WDJ4</accession>
<evidence type="ECO:0000256" key="3">
    <source>
        <dbReference type="ARBA" id="ARBA00023242"/>
    </source>
</evidence>
<dbReference type="AlphaFoldDB" id="A0A6V7WDJ4"/>
<reference evidence="4 5" key="1">
    <citation type="submission" date="2020-08" db="EMBL/GenBank/DDBJ databases">
        <authorList>
            <person name="Koutsovoulos G."/>
            <person name="Danchin GJ E."/>
        </authorList>
    </citation>
    <scope>NUCLEOTIDE SEQUENCE [LARGE SCALE GENOMIC DNA]</scope>
</reference>
<dbReference type="InterPro" id="IPR013088">
    <property type="entry name" value="Znf_NHR/GATA"/>
</dbReference>
<dbReference type="EMBL" id="CAJEWN010000528">
    <property type="protein sequence ID" value="CAD2185071.1"/>
    <property type="molecule type" value="Genomic_DNA"/>
</dbReference>